<evidence type="ECO:0000256" key="1">
    <source>
        <dbReference type="SAM" id="Phobius"/>
    </source>
</evidence>
<feature type="transmembrane region" description="Helical" evidence="1">
    <location>
        <begin position="184"/>
        <end position="204"/>
    </location>
</feature>
<feature type="transmembrane region" description="Helical" evidence="1">
    <location>
        <begin position="94"/>
        <end position="115"/>
    </location>
</feature>
<feature type="domain" description="DUF1206" evidence="2">
    <location>
        <begin position="182"/>
        <end position="251"/>
    </location>
</feature>
<accession>A0ABU1A1S0</accession>
<evidence type="ECO:0000313" key="4">
    <source>
        <dbReference type="Proteomes" id="UP001230915"/>
    </source>
</evidence>
<comment type="caution">
    <text evidence="3">The sequence shown here is derived from an EMBL/GenBank/DDBJ whole genome shotgun (WGS) entry which is preliminary data.</text>
</comment>
<keyword evidence="1" id="KW-0472">Membrane</keyword>
<sequence>MDKKYKTIAKIGIFSKGITYFLSGILTLLAALHLGGSTSGKSQVFDFINKQPFGKVLLIAIALGLICYACWRFILCFINPEEIKDDWKGKAKRVVFFFGGIIYLGIAFLAARNLWSSSSSGGGGLSSFLSPTLMSILFFIIGIFLVLIAGYYIKQAYQKEFMKKFSIDDRSWHKAAKNAGYFGFYARAFVILILAYIFIRAAMYSGTNEVKGTKEAFSFLQDSAYGSILMGVAAAGLAAYGLFVMLLARYRRFDG</sequence>
<keyword evidence="1" id="KW-0812">Transmembrane</keyword>
<dbReference type="InterPro" id="IPR009597">
    <property type="entry name" value="DUF1206"/>
</dbReference>
<gene>
    <name evidence="3" type="ORF">RBU60_08675</name>
</gene>
<organism evidence="3 4">
    <name type="scientific">Mesonia profundi</name>
    <dbReference type="NCBI Taxonomy" id="3070998"/>
    <lineage>
        <taxon>Bacteria</taxon>
        <taxon>Pseudomonadati</taxon>
        <taxon>Bacteroidota</taxon>
        <taxon>Flavobacteriia</taxon>
        <taxon>Flavobacteriales</taxon>
        <taxon>Flavobacteriaceae</taxon>
        <taxon>Mesonia</taxon>
    </lineage>
</organism>
<proteinExistence type="predicted"/>
<protein>
    <submittedName>
        <fullName evidence="3">DUF1206 domain-containing protein</fullName>
    </submittedName>
</protein>
<evidence type="ECO:0000259" key="2">
    <source>
        <dbReference type="Pfam" id="PF06724"/>
    </source>
</evidence>
<dbReference type="Proteomes" id="UP001230915">
    <property type="component" value="Unassembled WGS sequence"/>
</dbReference>
<reference evidence="3 4" key="1">
    <citation type="submission" date="2023-08" db="EMBL/GenBank/DDBJ databases">
        <title>Mesonia sp. MT50, isolated from deep-sea sediment of the Mariana Trench.</title>
        <authorList>
            <person name="Fu H."/>
        </authorList>
    </citation>
    <scope>NUCLEOTIDE SEQUENCE [LARGE SCALE GENOMIC DNA]</scope>
    <source>
        <strain evidence="3 4">MT50</strain>
    </source>
</reference>
<feature type="domain" description="DUF1206" evidence="2">
    <location>
        <begin position="11"/>
        <end position="74"/>
    </location>
</feature>
<dbReference type="EMBL" id="JAVHUL010000020">
    <property type="protein sequence ID" value="MDQ7917647.1"/>
    <property type="molecule type" value="Genomic_DNA"/>
</dbReference>
<feature type="transmembrane region" description="Helical" evidence="1">
    <location>
        <begin position="135"/>
        <end position="153"/>
    </location>
</feature>
<feature type="transmembrane region" description="Helical" evidence="1">
    <location>
        <begin position="224"/>
        <end position="248"/>
    </location>
</feature>
<name>A0ABU1A1S0_9FLAO</name>
<evidence type="ECO:0000313" key="3">
    <source>
        <dbReference type="EMBL" id="MDQ7917647.1"/>
    </source>
</evidence>
<dbReference type="Pfam" id="PF06724">
    <property type="entry name" value="DUF1206"/>
    <property type="match status" value="2"/>
</dbReference>
<dbReference type="RefSeq" id="WP_308864453.1">
    <property type="nucleotide sequence ID" value="NZ_JAVHUL010000020.1"/>
</dbReference>
<feature type="transmembrane region" description="Helical" evidence="1">
    <location>
        <begin position="56"/>
        <end position="74"/>
    </location>
</feature>
<keyword evidence="4" id="KW-1185">Reference proteome</keyword>
<keyword evidence="1" id="KW-1133">Transmembrane helix</keyword>